<protein>
    <recommendedName>
        <fullName evidence="7 8">Ribonuclease P protein component</fullName>
        <shortName evidence="7">RNase P protein</shortName>
        <shortName evidence="7">RNaseP protein</shortName>
        <ecNumber evidence="7 8">3.1.26.5</ecNumber>
    </recommendedName>
    <alternativeName>
        <fullName evidence="7">Protein C5</fullName>
    </alternativeName>
</protein>
<keyword evidence="6 7" id="KW-0694">RNA-binding</keyword>
<comment type="caution">
    <text evidence="9">The sequence shown here is derived from an EMBL/GenBank/DDBJ whole genome shotgun (WGS) entry which is preliminary data.</text>
</comment>
<dbReference type="InterPro" id="IPR020539">
    <property type="entry name" value="RNase_P_CS"/>
</dbReference>
<organism evidence="9 10">
    <name type="scientific">Kaistella pullorum</name>
    <dbReference type="NCBI Taxonomy" id="2763074"/>
    <lineage>
        <taxon>Bacteria</taxon>
        <taxon>Pseudomonadati</taxon>
        <taxon>Bacteroidota</taxon>
        <taxon>Flavobacteriia</taxon>
        <taxon>Flavobacteriales</taxon>
        <taxon>Weeksellaceae</taxon>
        <taxon>Chryseobacterium group</taxon>
        <taxon>Kaistella</taxon>
    </lineage>
</organism>
<evidence type="ECO:0000313" key="10">
    <source>
        <dbReference type="Proteomes" id="UP000626242"/>
    </source>
</evidence>
<dbReference type="PROSITE" id="PS00648">
    <property type="entry name" value="RIBONUCLEASE_P"/>
    <property type="match status" value="1"/>
</dbReference>
<evidence type="ECO:0000256" key="8">
    <source>
        <dbReference type="NCBIfam" id="TIGR00188"/>
    </source>
</evidence>
<comment type="subunit">
    <text evidence="7">Consists of a catalytic RNA component (M1 or rnpB) and a protein subunit.</text>
</comment>
<dbReference type="HAMAP" id="MF_00227">
    <property type="entry name" value="RNase_P"/>
    <property type="match status" value="1"/>
</dbReference>
<dbReference type="RefSeq" id="WP_251832510.1">
    <property type="nucleotide sequence ID" value="NZ_JACSPS010000001.1"/>
</dbReference>
<dbReference type="PANTHER" id="PTHR33992">
    <property type="entry name" value="RIBONUCLEASE P PROTEIN COMPONENT"/>
    <property type="match status" value="1"/>
</dbReference>
<dbReference type="SUPFAM" id="SSF54211">
    <property type="entry name" value="Ribosomal protein S5 domain 2-like"/>
    <property type="match status" value="1"/>
</dbReference>
<keyword evidence="2 7" id="KW-0819">tRNA processing</keyword>
<dbReference type="EC" id="3.1.26.5" evidence="7 8"/>
<evidence type="ECO:0000313" key="9">
    <source>
        <dbReference type="EMBL" id="MBD8017304.1"/>
    </source>
</evidence>
<comment type="function">
    <text evidence="1 7">RNaseP catalyzes the removal of the 5'-leader sequence from pre-tRNA to produce the mature 5'-terminus. It can also cleave other RNA substrates such as 4.5S RNA. The protein component plays an auxiliary but essential role in vivo by binding to the 5'-leader sequence and broadening the substrate specificity of the ribozyme.</text>
</comment>
<comment type="catalytic activity">
    <reaction evidence="7">
        <text>Endonucleolytic cleavage of RNA, removing 5'-extranucleotides from tRNA precursor.</text>
        <dbReference type="EC" id="3.1.26.5"/>
    </reaction>
</comment>
<keyword evidence="3 7" id="KW-0540">Nuclease</keyword>
<dbReference type="EMBL" id="JACSPS010000001">
    <property type="protein sequence ID" value="MBD8017304.1"/>
    <property type="molecule type" value="Genomic_DNA"/>
</dbReference>
<dbReference type="Pfam" id="PF00825">
    <property type="entry name" value="Ribonuclease_P"/>
    <property type="match status" value="1"/>
</dbReference>
<evidence type="ECO:0000256" key="4">
    <source>
        <dbReference type="ARBA" id="ARBA00022759"/>
    </source>
</evidence>
<dbReference type="Gene3D" id="3.30.230.10">
    <property type="match status" value="1"/>
</dbReference>
<dbReference type="GO" id="GO:0004526">
    <property type="term" value="F:ribonuclease P activity"/>
    <property type="evidence" value="ECO:0007669"/>
    <property type="project" value="UniProtKB-EC"/>
</dbReference>
<evidence type="ECO:0000256" key="3">
    <source>
        <dbReference type="ARBA" id="ARBA00022722"/>
    </source>
</evidence>
<dbReference type="NCBIfam" id="TIGR00188">
    <property type="entry name" value="rnpA"/>
    <property type="match status" value="1"/>
</dbReference>
<comment type="similarity">
    <text evidence="7">Belongs to the RnpA family.</text>
</comment>
<keyword evidence="4 7" id="KW-0255">Endonuclease</keyword>
<evidence type="ECO:0000256" key="2">
    <source>
        <dbReference type="ARBA" id="ARBA00022694"/>
    </source>
</evidence>
<accession>A0ABR8WJV4</accession>
<proteinExistence type="inferred from homology"/>
<dbReference type="PANTHER" id="PTHR33992:SF1">
    <property type="entry name" value="RIBONUCLEASE P PROTEIN COMPONENT"/>
    <property type="match status" value="1"/>
</dbReference>
<dbReference type="InterPro" id="IPR014721">
    <property type="entry name" value="Ribsml_uS5_D2-typ_fold_subgr"/>
</dbReference>
<dbReference type="InterPro" id="IPR020568">
    <property type="entry name" value="Ribosomal_Su5_D2-typ_SF"/>
</dbReference>
<keyword evidence="5 7" id="KW-0378">Hydrolase</keyword>
<evidence type="ECO:0000256" key="5">
    <source>
        <dbReference type="ARBA" id="ARBA00022801"/>
    </source>
</evidence>
<keyword evidence="10" id="KW-1185">Reference proteome</keyword>
<gene>
    <name evidence="7 9" type="primary">rnpA</name>
    <name evidence="9" type="ORF">H9628_02360</name>
</gene>
<evidence type="ECO:0000256" key="6">
    <source>
        <dbReference type="ARBA" id="ARBA00022884"/>
    </source>
</evidence>
<sequence length="125" mass="14613">MDYKYSAHQKLKQKRQIDLLFTKGKWTSCGNLRVISLDLDRKPQEGSELLGPKTGVSVSKKLFKKAVHRNRVKRLLREAYRHHKPAFAARFGENTLAMIFWISKEMPADFYAVQEDFLMLCKPKN</sequence>
<evidence type="ECO:0000256" key="7">
    <source>
        <dbReference type="HAMAP-Rule" id="MF_00227"/>
    </source>
</evidence>
<dbReference type="Proteomes" id="UP000626242">
    <property type="component" value="Unassembled WGS sequence"/>
</dbReference>
<reference evidence="9 10" key="1">
    <citation type="submission" date="2020-08" db="EMBL/GenBank/DDBJ databases">
        <title>A Genomic Blueprint of the Chicken Gut Microbiome.</title>
        <authorList>
            <person name="Gilroy R."/>
            <person name="Ravi A."/>
            <person name="Getino M."/>
            <person name="Pursley I."/>
            <person name="Horton D.L."/>
            <person name="Alikhan N.-F."/>
            <person name="Baker D."/>
            <person name="Gharbi K."/>
            <person name="Hall N."/>
            <person name="Watson M."/>
            <person name="Adriaenssens E.M."/>
            <person name="Foster-Nyarko E."/>
            <person name="Jarju S."/>
            <person name="Secka A."/>
            <person name="Antonio M."/>
            <person name="Oren A."/>
            <person name="Chaudhuri R."/>
            <person name="La Ragione R.M."/>
            <person name="Hildebrand F."/>
            <person name="Pallen M.J."/>
        </authorList>
    </citation>
    <scope>NUCLEOTIDE SEQUENCE [LARGE SCALE GENOMIC DNA]</scope>
    <source>
        <strain evidence="9 10">Sa1CVA4</strain>
    </source>
</reference>
<dbReference type="InterPro" id="IPR000100">
    <property type="entry name" value="RNase_P"/>
</dbReference>
<evidence type="ECO:0000256" key="1">
    <source>
        <dbReference type="ARBA" id="ARBA00002663"/>
    </source>
</evidence>
<name>A0ABR8WJV4_9FLAO</name>